<proteinExistence type="predicted"/>
<evidence type="ECO:0000313" key="7">
    <source>
        <dbReference type="EMBL" id="AXH96658.1"/>
    </source>
</evidence>
<dbReference type="Gene3D" id="1.10.357.10">
    <property type="entry name" value="Tetracycline Repressor, domain 2"/>
    <property type="match status" value="1"/>
</dbReference>
<evidence type="ECO:0000256" key="4">
    <source>
        <dbReference type="ARBA" id="ARBA00023163"/>
    </source>
</evidence>
<dbReference type="OrthoDB" id="9816296at2"/>
<dbReference type="InterPro" id="IPR050109">
    <property type="entry name" value="HTH-type_TetR-like_transc_reg"/>
</dbReference>
<dbReference type="SUPFAM" id="SSF48498">
    <property type="entry name" value="Tetracyclin repressor-like, C-terminal domain"/>
    <property type="match status" value="1"/>
</dbReference>
<evidence type="ECO:0000313" key="8">
    <source>
        <dbReference type="Proteomes" id="UP000253790"/>
    </source>
</evidence>
<keyword evidence="4" id="KW-0804">Transcription</keyword>
<feature type="DNA-binding region" description="H-T-H motif" evidence="5">
    <location>
        <begin position="26"/>
        <end position="45"/>
    </location>
</feature>
<dbReference type="PANTHER" id="PTHR30055">
    <property type="entry name" value="HTH-TYPE TRANSCRIPTIONAL REGULATOR RUTR"/>
    <property type="match status" value="1"/>
</dbReference>
<organism evidence="7 8">
    <name type="scientific">Ornithinimicrobium avium</name>
    <dbReference type="NCBI Taxonomy" id="2283195"/>
    <lineage>
        <taxon>Bacteria</taxon>
        <taxon>Bacillati</taxon>
        <taxon>Actinomycetota</taxon>
        <taxon>Actinomycetes</taxon>
        <taxon>Micrococcales</taxon>
        <taxon>Ornithinimicrobiaceae</taxon>
        <taxon>Ornithinimicrobium</taxon>
    </lineage>
</organism>
<protein>
    <submittedName>
        <fullName evidence="7">TetR/AcrR family transcriptional regulator</fullName>
    </submittedName>
</protein>
<dbReference type="InterPro" id="IPR009057">
    <property type="entry name" value="Homeodomain-like_sf"/>
</dbReference>
<dbReference type="GO" id="GO:0000976">
    <property type="term" value="F:transcription cis-regulatory region binding"/>
    <property type="evidence" value="ECO:0007669"/>
    <property type="project" value="TreeGrafter"/>
</dbReference>
<reference evidence="7 8" key="1">
    <citation type="submission" date="2018-07" db="EMBL/GenBank/DDBJ databases">
        <title>Complete genome sequencing of Ornithinimicrobium sp. AMA3305.</title>
        <authorList>
            <person name="Bae J.-W."/>
        </authorList>
    </citation>
    <scope>NUCLEOTIDE SEQUENCE [LARGE SCALE GENOMIC DNA]</scope>
    <source>
        <strain evidence="7 8">AMA3305</strain>
    </source>
</reference>
<gene>
    <name evidence="7" type="ORF">DV701_11480</name>
</gene>
<keyword evidence="1" id="KW-0678">Repressor</keyword>
<keyword evidence="2" id="KW-0805">Transcription regulation</keyword>
<evidence type="ECO:0000256" key="3">
    <source>
        <dbReference type="ARBA" id="ARBA00023125"/>
    </source>
</evidence>
<dbReference type="Proteomes" id="UP000253790">
    <property type="component" value="Chromosome"/>
</dbReference>
<dbReference type="Pfam" id="PF00440">
    <property type="entry name" value="TetR_N"/>
    <property type="match status" value="1"/>
</dbReference>
<keyword evidence="3 5" id="KW-0238">DNA-binding</keyword>
<feature type="domain" description="HTH tetR-type" evidence="6">
    <location>
        <begin position="3"/>
        <end position="63"/>
    </location>
</feature>
<evidence type="ECO:0000256" key="2">
    <source>
        <dbReference type="ARBA" id="ARBA00023015"/>
    </source>
</evidence>
<dbReference type="KEGG" id="orn:DV701_11480"/>
<dbReference type="InterPro" id="IPR036271">
    <property type="entry name" value="Tet_transcr_reg_TetR-rel_C_sf"/>
</dbReference>
<dbReference type="PROSITE" id="PS50977">
    <property type="entry name" value="HTH_TETR_2"/>
    <property type="match status" value="1"/>
</dbReference>
<dbReference type="SUPFAM" id="SSF46689">
    <property type="entry name" value="Homeodomain-like"/>
    <property type="match status" value="1"/>
</dbReference>
<accession>A0A345NNQ0</accession>
<evidence type="ECO:0000256" key="1">
    <source>
        <dbReference type="ARBA" id="ARBA00022491"/>
    </source>
</evidence>
<dbReference type="PRINTS" id="PR00455">
    <property type="entry name" value="HTHTETR"/>
</dbReference>
<dbReference type="GO" id="GO:0003700">
    <property type="term" value="F:DNA-binding transcription factor activity"/>
    <property type="evidence" value="ECO:0007669"/>
    <property type="project" value="TreeGrafter"/>
</dbReference>
<keyword evidence="8" id="KW-1185">Reference proteome</keyword>
<dbReference type="InterPro" id="IPR039538">
    <property type="entry name" value="BetI_C"/>
</dbReference>
<sequence>MSTSARRDVVAAVVAILAEAGFEGLSLRSVASRAGVSLGAVQHHFPTKAQMVTAALTSIAAEATQRLGELEQIPDPGERLHALVERLLPSSGDSLVARIWLSLAARATVDEEAAAAYADLWGRTRAGLRLLLPAAGAPVATAEDDATELLALLDGLALGVVAEAGRMDPEQARRIAHRRVEELLRQPTARLADDIP</sequence>
<evidence type="ECO:0000259" key="6">
    <source>
        <dbReference type="PROSITE" id="PS50977"/>
    </source>
</evidence>
<dbReference type="PANTHER" id="PTHR30055:SF219">
    <property type="entry name" value="TRANSCRIPTIONAL REGULATORY PROTEIN"/>
    <property type="match status" value="1"/>
</dbReference>
<evidence type="ECO:0000256" key="5">
    <source>
        <dbReference type="PROSITE-ProRule" id="PRU00335"/>
    </source>
</evidence>
<dbReference type="Pfam" id="PF13977">
    <property type="entry name" value="TetR_C_6"/>
    <property type="match status" value="1"/>
</dbReference>
<dbReference type="AlphaFoldDB" id="A0A345NNQ0"/>
<dbReference type="RefSeq" id="WP_114928419.1">
    <property type="nucleotide sequence ID" value="NZ_CP031229.1"/>
</dbReference>
<dbReference type="EMBL" id="CP031229">
    <property type="protein sequence ID" value="AXH96658.1"/>
    <property type="molecule type" value="Genomic_DNA"/>
</dbReference>
<name>A0A345NNQ0_9MICO</name>
<dbReference type="InterPro" id="IPR001647">
    <property type="entry name" value="HTH_TetR"/>
</dbReference>